<evidence type="ECO:0000256" key="12">
    <source>
        <dbReference type="SAM" id="Phobius"/>
    </source>
</evidence>
<evidence type="ECO:0000256" key="1">
    <source>
        <dbReference type="ARBA" id="ARBA00000085"/>
    </source>
</evidence>
<keyword evidence="8 14" id="KW-0418">Kinase</keyword>
<evidence type="ECO:0000256" key="8">
    <source>
        <dbReference type="ARBA" id="ARBA00022777"/>
    </source>
</evidence>
<dbReference type="SMART" id="SM01079">
    <property type="entry name" value="CHASE"/>
    <property type="match status" value="1"/>
</dbReference>
<sequence length="542" mass="59404">MPLAIFLLIGAITIVAVVSVQKGEQGREAAQLRVRAGSIAAALERRANASSAYLRAGAALMASMEDAASAQRFRRFVSELRLDADYRGAEGIGWAQVVQRAELPAFREVLASQAPGVTDITPRLAHDQVFAIPVTFLQPDTERNRRALGFDMYSDPIRRAAMLEAERTARPTASDKVVLRQEQSGSIAPGFLIYMPVFEGTVGGRRLRGFIYSPFNADDFLESAMELEDGSVTSVRLYDGTATPDRLMAESGPDDDGGDQVTELMSIANNSWVLQVSTAKERGLSGLSMAIIIFGLVIATMLVQLVRLLTKQALQDEKRLQWFEEQSSIRMSLTRELNHRVKNTLANVLSIIALTRRRATQLDEFADGLDGRIRALSATHDLLTQSEWGTTPVRAVMEAELLPYADASDHEIDLAGPDVALAPNEALSLGLATHELATNAAKYGALSRAGGKVTLHWRLISDSLIRIDWQESGGPPVAQQRKRGFGSDLIERIVAAELKNPVKLTFDPEGVRCMLTIPVRQPKEFEMRARAAAMRPQARRDS</sequence>
<keyword evidence="7" id="KW-0547">Nucleotide-binding</keyword>
<dbReference type="GO" id="GO:0004673">
    <property type="term" value="F:protein histidine kinase activity"/>
    <property type="evidence" value="ECO:0007669"/>
    <property type="project" value="UniProtKB-EC"/>
</dbReference>
<dbReference type="PROSITE" id="PS50839">
    <property type="entry name" value="CHASE"/>
    <property type="match status" value="1"/>
</dbReference>
<dbReference type="InterPro" id="IPR006189">
    <property type="entry name" value="CHASE_dom"/>
</dbReference>
<dbReference type="STRING" id="1572751.PK98_09895"/>
<feature type="transmembrane region" description="Helical" evidence="12">
    <location>
        <begin position="287"/>
        <end position="309"/>
    </location>
</feature>
<dbReference type="Pfam" id="PF03924">
    <property type="entry name" value="CHASE"/>
    <property type="match status" value="1"/>
</dbReference>
<evidence type="ECO:0000313" key="14">
    <source>
        <dbReference type="EMBL" id="KHL25032.1"/>
    </source>
</evidence>
<keyword evidence="4" id="KW-0597">Phosphoprotein</keyword>
<dbReference type="EMBL" id="JTDN01000002">
    <property type="protein sequence ID" value="KHL25032.1"/>
    <property type="molecule type" value="Genomic_DNA"/>
</dbReference>
<dbReference type="InterPro" id="IPR036890">
    <property type="entry name" value="HATPase_C_sf"/>
</dbReference>
<reference evidence="14 15" key="1">
    <citation type="submission" date="2014-11" db="EMBL/GenBank/DDBJ databases">
        <title>Draft genome sequence of Kirrobacter mercurialis.</title>
        <authorList>
            <person name="Coil D.A."/>
            <person name="Eisen J.A."/>
        </authorList>
    </citation>
    <scope>NUCLEOTIDE SEQUENCE [LARGE SCALE GENOMIC DNA]</scope>
    <source>
        <strain evidence="14 15">Coronado</strain>
    </source>
</reference>
<gene>
    <name evidence="14" type="ORF">PK98_09895</name>
</gene>
<dbReference type="GO" id="GO:0005524">
    <property type="term" value="F:ATP binding"/>
    <property type="evidence" value="ECO:0007669"/>
    <property type="project" value="UniProtKB-KW"/>
</dbReference>
<keyword evidence="5" id="KW-0808">Transferase</keyword>
<keyword evidence="6 12" id="KW-0812">Transmembrane</keyword>
<keyword evidence="10 12" id="KW-1133">Transmembrane helix</keyword>
<comment type="subcellular location">
    <subcellularLocation>
        <location evidence="2">Membrane</location>
    </subcellularLocation>
</comment>
<keyword evidence="11 12" id="KW-0472">Membrane</keyword>
<evidence type="ECO:0000313" key="15">
    <source>
        <dbReference type="Proteomes" id="UP000030988"/>
    </source>
</evidence>
<proteinExistence type="predicted"/>
<dbReference type="Gene3D" id="3.30.565.10">
    <property type="entry name" value="Histidine kinase-like ATPase, C-terminal domain"/>
    <property type="match status" value="1"/>
</dbReference>
<name>A0A0B2BYE6_9SPHN</name>
<dbReference type="Gene3D" id="3.30.450.350">
    <property type="entry name" value="CHASE domain"/>
    <property type="match status" value="1"/>
</dbReference>
<evidence type="ECO:0000256" key="5">
    <source>
        <dbReference type="ARBA" id="ARBA00022679"/>
    </source>
</evidence>
<feature type="domain" description="CHASE" evidence="13">
    <location>
        <begin position="64"/>
        <end position="275"/>
    </location>
</feature>
<dbReference type="GO" id="GO:0016020">
    <property type="term" value="C:membrane"/>
    <property type="evidence" value="ECO:0007669"/>
    <property type="project" value="UniProtKB-SubCell"/>
</dbReference>
<evidence type="ECO:0000256" key="4">
    <source>
        <dbReference type="ARBA" id="ARBA00022553"/>
    </source>
</evidence>
<evidence type="ECO:0000256" key="10">
    <source>
        <dbReference type="ARBA" id="ARBA00022989"/>
    </source>
</evidence>
<evidence type="ECO:0000256" key="3">
    <source>
        <dbReference type="ARBA" id="ARBA00012438"/>
    </source>
</evidence>
<keyword evidence="9" id="KW-0067">ATP-binding</keyword>
<accession>A0A0B2BYE6</accession>
<dbReference type="EC" id="2.7.13.3" evidence="3"/>
<dbReference type="PANTHER" id="PTHR41523">
    <property type="entry name" value="TWO-COMPONENT SYSTEM SENSOR PROTEIN"/>
    <property type="match status" value="1"/>
</dbReference>
<dbReference type="InterPro" id="IPR011102">
    <property type="entry name" value="Sig_transdc_His_kinase_HWE"/>
</dbReference>
<dbReference type="InterPro" id="IPR042240">
    <property type="entry name" value="CHASE_sf"/>
</dbReference>
<evidence type="ECO:0000256" key="11">
    <source>
        <dbReference type="ARBA" id="ARBA00023136"/>
    </source>
</evidence>
<comment type="caution">
    <text evidence="14">The sequence shown here is derived from an EMBL/GenBank/DDBJ whole genome shotgun (WGS) entry which is preliminary data.</text>
</comment>
<organism evidence="14 15">
    <name type="scientific">Croceibacterium mercuriale</name>
    <dbReference type="NCBI Taxonomy" id="1572751"/>
    <lineage>
        <taxon>Bacteria</taxon>
        <taxon>Pseudomonadati</taxon>
        <taxon>Pseudomonadota</taxon>
        <taxon>Alphaproteobacteria</taxon>
        <taxon>Sphingomonadales</taxon>
        <taxon>Erythrobacteraceae</taxon>
        <taxon>Croceibacterium</taxon>
    </lineage>
</organism>
<dbReference type="SMART" id="SM00911">
    <property type="entry name" value="HWE_HK"/>
    <property type="match status" value="1"/>
</dbReference>
<evidence type="ECO:0000256" key="9">
    <source>
        <dbReference type="ARBA" id="ARBA00022840"/>
    </source>
</evidence>
<dbReference type="Proteomes" id="UP000030988">
    <property type="component" value="Unassembled WGS sequence"/>
</dbReference>
<dbReference type="AlphaFoldDB" id="A0A0B2BYE6"/>
<dbReference type="GO" id="GO:0007165">
    <property type="term" value="P:signal transduction"/>
    <property type="evidence" value="ECO:0007669"/>
    <property type="project" value="UniProtKB-ARBA"/>
</dbReference>
<keyword evidence="15" id="KW-1185">Reference proteome</keyword>
<evidence type="ECO:0000259" key="13">
    <source>
        <dbReference type="PROSITE" id="PS50839"/>
    </source>
</evidence>
<protein>
    <recommendedName>
        <fullName evidence="3">histidine kinase</fullName>
        <ecNumber evidence="3">2.7.13.3</ecNumber>
    </recommendedName>
</protein>
<evidence type="ECO:0000256" key="7">
    <source>
        <dbReference type="ARBA" id="ARBA00022741"/>
    </source>
</evidence>
<evidence type="ECO:0000256" key="6">
    <source>
        <dbReference type="ARBA" id="ARBA00022692"/>
    </source>
</evidence>
<dbReference type="Pfam" id="PF07536">
    <property type="entry name" value="HWE_HK"/>
    <property type="match status" value="1"/>
</dbReference>
<evidence type="ECO:0000256" key="2">
    <source>
        <dbReference type="ARBA" id="ARBA00004370"/>
    </source>
</evidence>
<comment type="catalytic activity">
    <reaction evidence="1">
        <text>ATP + protein L-histidine = ADP + protein N-phospho-L-histidine.</text>
        <dbReference type="EC" id="2.7.13.3"/>
    </reaction>
</comment>
<dbReference type="PANTHER" id="PTHR41523:SF7">
    <property type="entry name" value="HISTIDINE KINASE"/>
    <property type="match status" value="1"/>
</dbReference>